<proteinExistence type="predicted"/>
<evidence type="ECO:0000313" key="1">
    <source>
        <dbReference type="EMBL" id="SFO39235.1"/>
    </source>
</evidence>
<dbReference type="EMBL" id="FOVP01000039">
    <property type="protein sequence ID" value="SFO39235.1"/>
    <property type="molecule type" value="Genomic_DNA"/>
</dbReference>
<gene>
    <name evidence="1" type="ORF">SAMN04487859_1394</name>
</gene>
<sequence length="60" mass="6591">MGPQMIDPHTRLTRRNGKWHIMARKGAAGAAEAAWVSLGGCPCQVTAIRVWLACLTMDKR</sequence>
<reference evidence="2" key="1">
    <citation type="submission" date="2016-10" db="EMBL/GenBank/DDBJ databases">
        <authorList>
            <person name="Varghese N."/>
            <person name="Submissions S."/>
        </authorList>
    </citation>
    <scope>NUCLEOTIDE SEQUENCE [LARGE SCALE GENOMIC DNA]</scope>
    <source>
        <strain evidence="2">DSM 28463</strain>
    </source>
</reference>
<organism evidence="1 2">
    <name type="scientific">Roseovarius lutimaris</name>
    <dbReference type="NCBI Taxonomy" id="1005928"/>
    <lineage>
        <taxon>Bacteria</taxon>
        <taxon>Pseudomonadati</taxon>
        <taxon>Pseudomonadota</taxon>
        <taxon>Alphaproteobacteria</taxon>
        <taxon>Rhodobacterales</taxon>
        <taxon>Roseobacteraceae</taxon>
        <taxon>Roseovarius</taxon>
    </lineage>
</organism>
<evidence type="ECO:0000313" key="2">
    <source>
        <dbReference type="Proteomes" id="UP000198599"/>
    </source>
</evidence>
<dbReference type="Proteomes" id="UP000198599">
    <property type="component" value="Unassembled WGS sequence"/>
</dbReference>
<name>A0A1I5GT96_9RHOB</name>
<dbReference type="STRING" id="1005928.SAMN04487859_1394"/>
<dbReference type="AlphaFoldDB" id="A0A1I5GT96"/>
<protein>
    <submittedName>
        <fullName evidence="1">Uncharacterized protein</fullName>
    </submittedName>
</protein>
<accession>A0A1I5GT96</accession>
<keyword evidence="2" id="KW-1185">Reference proteome</keyword>